<dbReference type="InterPro" id="IPR029140">
    <property type="entry name" value="Mfa1_C"/>
</dbReference>
<feature type="domain" description="Minor fimbrium subunit Mfa1 C-terminal" evidence="3">
    <location>
        <begin position="407"/>
        <end position="503"/>
    </location>
</feature>
<sequence>MKGKKFLLAGVAILGLGMTSCNNDDVPSVGNPTEGSTFVGMYISTMKDVMTRAVNDSQGDYAGRAEESTLESLRLISLGTPRDWTLGSADEENKFWETTPAGTYTVAPWKATSGSQAMALLFNRGSLNPGIATATNEEYGSAATAVADIAALATDKKFVMTSKAEQKTIKDNISEETVKTGTGEAQNVFSFDMERVVSQGMVTKGGDLNAETADGKGSVDLDNLTYAAINGAAKTYLFRNHAGDRTITAGDGLYKDFTSAIDDYADFQNAQDPNGTAKDYLIRLGNLLPEETSTADDLGMYAAKAVAADATEAKKVAGIYFLENSVKKEALTPDNKNFGYYRLPYAKVYTTYTPKEVLHWDQDQKKLISKPGVKGETFYRGEGDGLIYASKEAAKKSQLSPDQGAYTYTNGRCAYRALWNRQTNADGKTIVNANTRRNNTYLLTITAFQGLGMPWDPSDPKDPYLPKPDPDPTEPTNPENPDIEKEETYMRVEAKVLQWNLVSRDIVLE</sequence>
<dbReference type="Proteomes" id="UP000432516">
    <property type="component" value="Unassembled WGS sequence"/>
</dbReference>
<gene>
    <name evidence="4" type="ORF">GKD68_14165</name>
</gene>
<keyword evidence="2" id="KW-0732">Signal</keyword>
<accession>A0A6I2NNL2</accession>
<dbReference type="RefSeq" id="WP_154395891.1">
    <property type="nucleotide sequence ID" value="NZ_CP103185.1"/>
</dbReference>
<dbReference type="Gene3D" id="2.60.40.3690">
    <property type="match status" value="1"/>
</dbReference>
<dbReference type="NCBIfam" id="NF038041">
    <property type="entry name" value="fim_Mfa1_fam"/>
    <property type="match status" value="1"/>
</dbReference>
<dbReference type="Pfam" id="PF15495">
    <property type="entry name" value="Fimbrillin_C"/>
    <property type="match status" value="1"/>
</dbReference>
<evidence type="ECO:0000256" key="1">
    <source>
        <dbReference type="SAM" id="MobiDB-lite"/>
    </source>
</evidence>
<evidence type="ECO:0000256" key="2">
    <source>
        <dbReference type="SAM" id="SignalP"/>
    </source>
</evidence>
<protein>
    <recommendedName>
        <fullName evidence="3">Minor fimbrium subunit Mfa1 C-terminal domain-containing protein</fullName>
    </recommendedName>
</protein>
<dbReference type="GO" id="GO:0009418">
    <property type="term" value="C:pilus shaft"/>
    <property type="evidence" value="ECO:0007669"/>
    <property type="project" value="InterPro"/>
</dbReference>
<proteinExistence type="predicted"/>
<dbReference type="AlphaFoldDB" id="A0A6I2NNL2"/>
<feature type="region of interest" description="Disordered" evidence="1">
    <location>
        <begin position="455"/>
        <end position="486"/>
    </location>
</feature>
<comment type="caution">
    <text evidence="4">The sequence shown here is derived from an EMBL/GenBank/DDBJ whole genome shotgun (WGS) entry which is preliminary data.</text>
</comment>
<name>A0A6I2NNL2_PARDI</name>
<dbReference type="PROSITE" id="PS51257">
    <property type="entry name" value="PROKAR_LIPOPROTEIN"/>
    <property type="match status" value="1"/>
</dbReference>
<reference evidence="4 5" key="1">
    <citation type="journal article" date="2019" name="Nat. Med.">
        <title>A library of human gut bacterial isolates paired with longitudinal multiomics data enables mechanistic microbiome research.</title>
        <authorList>
            <person name="Poyet M."/>
            <person name="Groussin M."/>
            <person name="Gibbons S.M."/>
            <person name="Avila-Pacheco J."/>
            <person name="Jiang X."/>
            <person name="Kearney S.M."/>
            <person name="Perrotta A.R."/>
            <person name="Berdy B."/>
            <person name="Zhao S."/>
            <person name="Lieberman T.D."/>
            <person name="Swanson P.K."/>
            <person name="Smith M."/>
            <person name="Roesemann S."/>
            <person name="Alexander J.E."/>
            <person name="Rich S.A."/>
            <person name="Livny J."/>
            <person name="Vlamakis H."/>
            <person name="Clish C."/>
            <person name="Bullock K."/>
            <person name="Deik A."/>
            <person name="Scott J."/>
            <person name="Pierce K.A."/>
            <person name="Xavier R.J."/>
            <person name="Alm E.J."/>
        </authorList>
    </citation>
    <scope>NUCLEOTIDE SEQUENCE [LARGE SCALE GENOMIC DNA]</scope>
    <source>
        <strain evidence="4 5">BIOML-A2</strain>
    </source>
</reference>
<evidence type="ECO:0000313" key="4">
    <source>
        <dbReference type="EMBL" id="MRZ55871.1"/>
    </source>
</evidence>
<organism evidence="4 5">
    <name type="scientific">Parabacteroides distasonis</name>
    <dbReference type="NCBI Taxonomy" id="823"/>
    <lineage>
        <taxon>Bacteria</taxon>
        <taxon>Pseudomonadati</taxon>
        <taxon>Bacteroidota</taxon>
        <taxon>Bacteroidia</taxon>
        <taxon>Bacteroidales</taxon>
        <taxon>Tannerellaceae</taxon>
        <taxon>Parabacteroides</taxon>
    </lineage>
</organism>
<feature type="signal peptide" evidence="2">
    <location>
        <begin position="1"/>
        <end position="23"/>
    </location>
</feature>
<dbReference type="InterPro" id="IPR047786">
    <property type="entry name" value="Mfa1_fim"/>
</dbReference>
<feature type="compositionally biased region" description="Basic and acidic residues" evidence="1">
    <location>
        <begin position="458"/>
        <end position="470"/>
    </location>
</feature>
<feature type="chain" id="PRO_5030154278" description="Minor fimbrium subunit Mfa1 C-terminal domain-containing protein" evidence="2">
    <location>
        <begin position="24"/>
        <end position="509"/>
    </location>
</feature>
<evidence type="ECO:0000313" key="5">
    <source>
        <dbReference type="Proteomes" id="UP000432516"/>
    </source>
</evidence>
<evidence type="ECO:0000259" key="3">
    <source>
        <dbReference type="Pfam" id="PF15495"/>
    </source>
</evidence>
<dbReference type="EMBL" id="WKNE01000010">
    <property type="protein sequence ID" value="MRZ55871.1"/>
    <property type="molecule type" value="Genomic_DNA"/>
</dbReference>